<feature type="transmembrane region" description="Helical" evidence="1">
    <location>
        <begin position="222"/>
        <end position="241"/>
    </location>
</feature>
<feature type="transmembrane region" description="Helical" evidence="1">
    <location>
        <begin position="81"/>
        <end position="100"/>
    </location>
</feature>
<feature type="transmembrane region" description="Helical" evidence="1">
    <location>
        <begin position="112"/>
        <end position="130"/>
    </location>
</feature>
<organism evidence="2">
    <name type="scientific">Aureimonas frigidaquae</name>
    <dbReference type="NCBI Taxonomy" id="424757"/>
    <lineage>
        <taxon>Bacteria</taxon>
        <taxon>Pseudomonadati</taxon>
        <taxon>Pseudomonadota</taxon>
        <taxon>Alphaproteobacteria</taxon>
        <taxon>Hyphomicrobiales</taxon>
        <taxon>Aurantimonadaceae</taxon>
        <taxon>Aureimonas</taxon>
    </lineage>
</organism>
<dbReference type="EMBL" id="LC066377">
    <property type="protein sequence ID" value="BAT28387.1"/>
    <property type="molecule type" value="Genomic_DNA"/>
</dbReference>
<feature type="transmembrane region" description="Helical" evidence="1">
    <location>
        <begin position="170"/>
        <end position="191"/>
    </location>
</feature>
<proteinExistence type="predicted"/>
<reference evidence="2" key="1">
    <citation type="journal article" date="2015" name="Proc. Natl. Acad. Sci. U.S.A.">
        <title>Bacterial clade with the ribosomal RNA operon on a small plasmid rather than the chromosome.</title>
        <authorList>
            <person name="Anda M."/>
            <person name="Ohtsubo Y."/>
            <person name="Okubo T."/>
            <person name="Sugawara M."/>
            <person name="Nagata Y."/>
            <person name="Tsuda M."/>
            <person name="Minamisawa K."/>
            <person name="Mitsui H."/>
        </authorList>
    </citation>
    <scope>NUCLEOTIDE SEQUENCE</scope>
    <source>
        <strain evidence="2">JCM 14755</strain>
    </source>
</reference>
<feature type="transmembrane region" description="Helical" evidence="1">
    <location>
        <begin position="50"/>
        <end position="69"/>
    </location>
</feature>
<dbReference type="AlphaFoldDB" id="A0A0P0Z3L7"/>
<evidence type="ECO:0000256" key="1">
    <source>
        <dbReference type="SAM" id="Phobius"/>
    </source>
</evidence>
<name>A0A0P0Z3L7_9HYPH</name>
<keyword evidence="1" id="KW-0812">Transmembrane</keyword>
<feature type="transmembrane region" description="Helical" evidence="1">
    <location>
        <begin position="142"/>
        <end position="164"/>
    </location>
</feature>
<protein>
    <recommendedName>
        <fullName evidence="3">AzlC family protein</fullName>
    </recommendedName>
</protein>
<keyword evidence="1" id="KW-0472">Membrane</keyword>
<evidence type="ECO:0008006" key="3">
    <source>
        <dbReference type="Google" id="ProtNLM"/>
    </source>
</evidence>
<feature type="transmembrane region" description="Helical" evidence="1">
    <location>
        <begin position="21"/>
        <end position="44"/>
    </location>
</feature>
<dbReference type="Pfam" id="PF03591">
    <property type="entry name" value="AzlC"/>
    <property type="match status" value="1"/>
</dbReference>
<keyword evidence="1" id="KW-1133">Transmembrane helix</keyword>
<sequence>MAILERTLDRDGSLFWILKGMRGLLSVPAIILTISMIGFAGLARESGVDWIHAAFMTFAIWALPAKIIIVGAITAGLTLPAAALAVALSSVRLMPMVVALMPELRTPRSSKLSLMALSHFVAITCWVFAMEHLPSVPRDKRTVFFAGFAVTLTLLNTVVVAVAFNLMGQFPPIVTGALAFLTPVYFFLSLFGSAREASGRYGLFVGIVLLPPAHWIAPDMDILLAGIAGGVLAHLMALGAARRSRPRIEDGPR</sequence>
<dbReference type="InterPro" id="IPR011606">
    <property type="entry name" value="Brnchd-chn_aa_trnsp_permease"/>
</dbReference>
<feature type="transmembrane region" description="Helical" evidence="1">
    <location>
        <begin position="198"/>
        <end position="216"/>
    </location>
</feature>
<evidence type="ECO:0000313" key="2">
    <source>
        <dbReference type="EMBL" id="BAT28387.1"/>
    </source>
</evidence>
<accession>A0A0P0Z3L7</accession>